<gene>
    <name evidence="3" type="ORF">SBAD_LOCUS4449</name>
</gene>
<feature type="transmembrane region" description="Helical" evidence="1">
    <location>
        <begin position="242"/>
        <end position="273"/>
    </location>
</feature>
<keyword evidence="1" id="KW-0812">Transmembrane</keyword>
<evidence type="ECO:0000259" key="2">
    <source>
        <dbReference type="Pfam" id="PF04982"/>
    </source>
</evidence>
<reference evidence="5" key="1">
    <citation type="submission" date="2016-06" db="UniProtKB">
        <authorList>
            <consortium name="WormBaseParasite"/>
        </authorList>
    </citation>
    <scope>IDENTIFICATION</scope>
</reference>
<feature type="transmembrane region" description="Helical" evidence="1">
    <location>
        <begin position="285"/>
        <end position="310"/>
    </location>
</feature>
<dbReference type="AlphaFoldDB" id="A0A183ILF3"/>
<evidence type="ECO:0000313" key="3">
    <source>
        <dbReference type="EMBL" id="VDP04400.1"/>
    </source>
</evidence>
<dbReference type="EMBL" id="UZAM01008324">
    <property type="protein sequence ID" value="VDP04400.1"/>
    <property type="molecule type" value="Genomic_DNA"/>
</dbReference>
<feature type="domain" description="HPP transmembrane region" evidence="2">
    <location>
        <begin position="159"/>
        <end position="316"/>
    </location>
</feature>
<keyword evidence="4" id="KW-1185">Reference proteome</keyword>
<dbReference type="OrthoDB" id="2016548at2759"/>
<protein>
    <submittedName>
        <fullName evidence="5">HPP family protein</fullName>
    </submittedName>
</protein>
<dbReference type="InterPro" id="IPR007065">
    <property type="entry name" value="HPP"/>
</dbReference>
<dbReference type="PANTHER" id="PTHR33741:SF5">
    <property type="entry name" value="TRANSMEMBRANE PROTEIN DDB_G0269096-RELATED"/>
    <property type="match status" value="1"/>
</dbReference>
<dbReference type="PANTHER" id="PTHR33741">
    <property type="entry name" value="TRANSMEMBRANE PROTEIN DDB_G0269096-RELATED"/>
    <property type="match status" value="1"/>
</dbReference>
<dbReference type="InterPro" id="IPR058581">
    <property type="entry name" value="TM_HPP"/>
</dbReference>
<organism evidence="5">
    <name type="scientific">Soboliphyme baturini</name>
    <dbReference type="NCBI Taxonomy" id="241478"/>
    <lineage>
        <taxon>Eukaryota</taxon>
        <taxon>Metazoa</taxon>
        <taxon>Ecdysozoa</taxon>
        <taxon>Nematoda</taxon>
        <taxon>Enoplea</taxon>
        <taxon>Dorylaimia</taxon>
        <taxon>Dioctophymatida</taxon>
        <taxon>Dioctophymatoidea</taxon>
        <taxon>Soboliphymatidae</taxon>
        <taxon>Soboliphyme</taxon>
    </lineage>
</organism>
<evidence type="ECO:0000313" key="4">
    <source>
        <dbReference type="Proteomes" id="UP000270296"/>
    </source>
</evidence>
<dbReference type="Proteomes" id="UP000270296">
    <property type="component" value="Unassembled WGS sequence"/>
</dbReference>
<evidence type="ECO:0000313" key="5">
    <source>
        <dbReference type="WBParaSite" id="SBAD_0000464001-mRNA-1"/>
    </source>
</evidence>
<evidence type="ECO:0000256" key="1">
    <source>
        <dbReference type="SAM" id="Phobius"/>
    </source>
</evidence>
<dbReference type="WBParaSite" id="SBAD_0000464001-mRNA-1">
    <property type="protein sequence ID" value="SBAD_0000464001-mRNA-1"/>
    <property type="gene ID" value="SBAD_0000464001"/>
</dbReference>
<feature type="transmembrane region" description="Helical" evidence="1">
    <location>
        <begin position="190"/>
        <end position="207"/>
    </location>
</feature>
<keyword evidence="1" id="KW-1133">Transmembrane helix</keyword>
<keyword evidence="1" id="KW-0472">Membrane</keyword>
<proteinExistence type="predicted"/>
<feature type="transmembrane region" description="Helical" evidence="1">
    <location>
        <begin position="165"/>
        <end position="184"/>
    </location>
</feature>
<accession>A0A183ILF3</accession>
<reference evidence="3 4" key="2">
    <citation type="submission" date="2018-11" db="EMBL/GenBank/DDBJ databases">
        <authorList>
            <consortium name="Pathogen Informatics"/>
        </authorList>
    </citation>
    <scope>NUCLEOTIDE SEQUENCE [LARGE SCALE GENOMIC DNA]</scope>
</reference>
<dbReference type="Pfam" id="PF04982">
    <property type="entry name" value="TM_HPP"/>
    <property type="match status" value="1"/>
</dbReference>
<name>A0A183ILF3_9BILA</name>
<feature type="transmembrane region" description="Helical" evidence="1">
    <location>
        <begin position="219"/>
        <end position="236"/>
    </location>
</feature>
<sequence>MPEKNKLPELATDTLHSEVVLAVESLQSAVHGASAAERAESKPVEHWADNSVAENLQGSADQDELLPEGASGSMAVGLSCRNHYLCHPFFAGSAGVRGTTSLHTGISSAPGFSFERKEIAEDETQTEETKRENISKMLKNYVIGYLKKLKGGGARPNSQGVVETLVSFIYSFIGMSVLLLVDHALSDTPLLLQIGSFGASVVLLFACPSAPLSQPKNALFGSVMSATIGVIVSWLFDGCFQWLAGSIAVSVSVAAMAYTNTLHPPAGAVALIAVYGEQKIQELKFIYIFIPVIAGTAVLVLIAIVVNNFMPTRKYPLFWW</sequence>